<evidence type="ECO:0000256" key="1">
    <source>
        <dbReference type="SAM" id="Phobius"/>
    </source>
</evidence>
<keyword evidence="1" id="KW-1133">Transmembrane helix</keyword>
<dbReference type="InterPro" id="IPR010664">
    <property type="entry name" value="LipoPS_assembly_LptC-rel"/>
</dbReference>
<dbReference type="Gene3D" id="2.60.450.10">
    <property type="entry name" value="Lipopolysaccharide (LPS) transport protein A like domain"/>
    <property type="match status" value="1"/>
</dbReference>
<dbReference type="Pfam" id="PF06835">
    <property type="entry name" value="LptC"/>
    <property type="match status" value="1"/>
</dbReference>
<keyword evidence="1" id="KW-0472">Membrane</keyword>
<evidence type="ECO:0000313" key="2">
    <source>
        <dbReference type="EMBL" id="BFD46707.1"/>
    </source>
</evidence>
<dbReference type="EMBL" id="AP029170">
    <property type="protein sequence ID" value="BFD46707.1"/>
    <property type="molecule type" value="Genomic_DNA"/>
</dbReference>
<accession>A0AAT9GA60</accession>
<organism evidence="2">
    <name type="scientific">Candidatus Tisiphia endosymbiont of Sergentomyia squamirostris</name>
    <dbReference type="NCBI Taxonomy" id="3113639"/>
    <lineage>
        <taxon>Bacteria</taxon>
        <taxon>Pseudomonadati</taxon>
        <taxon>Pseudomonadota</taxon>
        <taxon>Alphaproteobacteria</taxon>
        <taxon>Rickettsiales</taxon>
        <taxon>Rickettsiaceae</taxon>
        <taxon>Rickettsieae</taxon>
        <taxon>Candidatus Tisiphia</taxon>
    </lineage>
</organism>
<name>A0AAT9GA60_9RICK</name>
<feature type="transmembrane region" description="Helical" evidence="1">
    <location>
        <begin position="37"/>
        <end position="54"/>
    </location>
</feature>
<sequence>MNVHDNVGNIMVKIPFIDKGSSAIISSYRRSISLSKILSCLGIILTLCLIYINLNPISNNSKSTEDNSSNSAFNPNDKDYEIKISNSIFKGFNKNLDPYQIQAVQAVRTLGNKYKLEEINATYKINDNKDLVISAKNGILNESSHILKLENDVQFFLGESTLKAQEAQLNLLNKETYSNTGVVLSYKNCKIISNNFSATHGNDIINFKGNVSTVIDVSDF</sequence>
<keyword evidence="1" id="KW-0812">Transmembrane</keyword>
<protein>
    <submittedName>
        <fullName evidence="2">LPS export ABC transporter periplasmic protein LptC</fullName>
    </submittedName>
</protein>
<dbReference type="AlphaFoldDB" id="A0AAT9GA60"/>
<reference evidence="2" key="1">
    <citation type="submission" date="2024-01" db="EMBL/GenBank/DDBJ databases">
        <title>Sequencing the genomes of a sandfly, Sergentomyia squamirostris, and its two endosymbionts.</title>
        <authorList>
            <person name="Itokawa K."/>
            <person name="Sanjoba C."/>
        </authorList>
    </citation>
    <scope>NUCLEOTIDE SEQUENCE</scope>
    <source>
        <strain evidence="2">RiSSQ</strain>
    </source>
</reference>
<gene>
    <name evidence="2" type="primary">lptC</name>
    <name evidence="2" type="ORF">DMENIID0002_13530</name>
</gene>
<proteinExistence type="predicted"/>